<dbReference type="PROSITE" id="PS51318">
    <property type="entry name" value="TAT"/>
    <property type="match status" value="1"/>
</dbReference>
<dbReference type="Pfam" id="PF07833">
    <property type="entry name" value="Cu_amine_oxidN1"/>
    <property type="match status" value="1"/>
</dbReference>
<dbReference type="RefSeq" id="WP_282912151.1">
    <property type="nucleotide sequence ID" value="NZ_JAGRPV010000001.1"/>
</dbReference>
<keyword evidence="1" id="KW-0732">Signal</keyword>
<feature type="domain" description="Copper amine oxidase-like N-terminal" evidence="2">
    <location>
        <begin position="73"/>
        <end position="172"/>
    </location>
</feature>
<dbReference type="Proteomes" id="UP001161691">
    <property type="component" value="Unassembled WGS sequence"/>
</dbReference>
<proteinExistence type="predicted"/>
<dbReference type="EMBL" id="JAGRPV010000001">
    <property type="protein sequence ID" value="MDI4649528.1"/>
    <property type="molecule type" value="Genomic_DNA"/>
</dbReference>
<reference evidence="3" key="1">
    <citation type="submission" date="2023-04" db="EMBL/GenBank/DDBJ databases">
        <title>Comparative genomic analysis of Cohnella hashimotonis sp. nov., isolated from the International Space Station.</title>
        <authorList>
            <person name="Venkateswaran K."/>
            <person name="Simpson A."/>
        </authorList>
    </citation>
    <scope>NUCLEOTIDE SEQUENCE</scope>
    <source>
        <strain evidence="3">F6_2S_P_1</strain>
    </source>
</reference>
<gene>
    <name evidence="3" type="ORF">KB449_31660</name>
</gene>
<dbReference type="InterPro" id="IPR012854">
    <property type="entry name" value="Cu_amine_oxidase-like_N"/>
</dbReference>
<name>A0ABT6TRQ4_9BACL</name>
<feature type="signal peptide" evidence="1">
    <location>
        <begin position="1"/>
        <end position="29"/>
    </location>
</feature>
<evidence type="ECO:0000313" key="3">
    <source>
        <dbReference type="EMBL" id="MDI4649528.1"/>
    </source>
</evidence>
<evidence type="ECO:0000256" key="1">
    <source>
        <dbReference type="SAM" id="SignalP"/>
    </source>
</evidence>
<keyword evidence="4" id="KW-1185">Reference proteome</keyword>
<organism evidence="3 4">
    <name type="scientific">Cohnella hashimotonis</name>
    <dbReference type="NCBI Taxonomy" id="2826895"/>
    <lineage>
        <taxon>Bacteria</taxon>
        <taxon>Bacillati</taxon>
        <taxon>Bacillota</taxon>
        <taxon>Bacilli</taxon>
        <taxon>Bacillales</taxon>
        <taxon>Paenibacillaceae</taxon>
        <taxon>Cohnella</taxon>
    </lineage>
</organism>
<sequence length="416" mass="44218">MAIFAKRSWLALTAAFAAFAASAISPAAAATANTQAASESTPVLIVDPAPDVARLDLVRHEMKIRLDGAGATIDGKAIQAARPILKDGRVYVALRTLSQSGAVTAISWDPKKKQVQVTANAKINPGLTELNFRIGSDHVYDSEGNVLPPDYYTTPKPFLANGVAYVPVKALSWLGLSAATADGQVVWKWSEKQAQIMRGSWDTNEAETTFTVLYRKELYAPQLLASTGAGSWSGGSDGSQVLAKDIEIDGNLYNRIRFTAKLHPGINLLHAAPAGSSGAEFKVVRHVDDPSTVPVNLTEEAQSYLTVEAPMSGFVETKAGAQVAVAGKVKDPHSLGFDKVTVVIQKYAPQGTGFAHQVYETVGKQEIAIKNGAFSGSITLKEAGSYWIAILSPAKIPFPGSGLVSMQWADFFVEAS</sequence>
<feature type="chain" id="PRO_5045093810" evidence="1">
    <location>
        <begin position="30"/>
        <end position="416"/>
    </location>
</feature>
<evidence type="ECO:0000259" key="2">
    <source>
        <dbReference type="Pfam" id="PF07833"/>
    </source>
</evidence>
<comment type="caution">
    <text evidence="3">The sequence shown here is derived from an EMBL/GenBank/DDBJ whole genome shotgun (WGS) entry which is preliminary data.</text>
</comment>
<dbReference type="InterPro" id="IPR006311">
    <property type="entry name" value="TAT_signal"/>
</dbReference>
<evidence type="ECO:0000313" key="4">
    <source>
        <dbReference type="Proteomes" id="UP001161691"/>
    </source>
</evidence>
<protein>
    <submittedName>
        <fullName evidence="3">Stalk domain-containing protein</fullName>
    </submittedName>
</protein>
<accession>A0ABT6TRQ4</accession>